<feature type="coiled-coil region" evidence="1">
    <location>
        <begin position="250"/>
        <end position="317"/>
    </location>
</feature>
<reference evidence="5" key="1">
    <citation type="submission" date="2011-07" db="EMBL/GenBank/DDBJ databases">
        <authorList>
            <consortium name="Caenorhabditis brenneri Sequencing and Analysis Consortium"/>
            <person name="Wilson R.K."/>
        </authorList>
    </citation>
    <scope>NUCLEOTIDE SEQUENCE [LARGE SCALE GENOMIC DNA]</scope>
    <source>
        <strain evidence="5">PB2801</strain>
    </source>
</reference>
<evidence type="ECO:0000259" key="3">
    <source>
        <dbReference type="PROSITE" id="PS50033"/>
    </source>
</evidence>
<keyword evidence="1" id="KW-0175">Coiled coil</keyword>
<dbReference type="GO" id="GO:0005634">
    <property type="term" value="C:nucleus"/>
    <property type="evidence" value="ECO:0007669"/>
    <property type="project" value="TreeGrafter"/>
</dbReference>
<dbReference type="InterPro" id="IPR049483">
    <property type="entry name" value="FAF1_2-like_UAS"/>
</dbReference>
<feature type="compositionally biased region" description="Acidic residues" evidence="2">
    <location>
        <begin position="36"/>
        <end position="66"/>
    </location>
</feature>
<sequence length="414" mass="47759">MVNTTNETSSIATLTSSNWELEAAIAKHTEKNDSSNDSDGDENEDEEEDMDCYEDEEMEYEDDDSAYESNARSSSTSSGSLFPKELEDVDAAIDIFLAEFKKRYGVSLPFFSGELEDAIKLSKNSNRPLLFFITNDKSVASNIFISQVVLNENVSRTLVNDFVLYPWDITEAEHLGRLVSEFEDVRLHTYASFLEMYSQTQVESFPLLLPLVQTRRDPEVPSFAQSSDSIDAVIAKLISASEEFRTANRSHAARRRESEEREQIRKLQEEAYQASLAEDLARFAKIKEEKEQKKMEEERMQKELQEEQRLKEEEEARQGQVAQMLPSEPAANEPEVLLVKFRLPEGKQAMRRFRQAETIHTLAMYLDSQGYSSKKYKYFNSDFPKKNVMVSFSEEQSFLDIKWPAREQIFVEEI</sequence>
<dbReference type="Pfam" id="PF21021">
    <property type="entry name" value="FAF1"/>
    <property type="match status" value="1"/>
</dbReference>
<dbReference type="InParanoid" id="G0PA73"/>
<dbReference type="PROSITE" id="PS50033">
    <property type="entry name" value="UBX"/>
    <property type="match status" value="1"/>
</dbReference>
<dbReference type="PANTHER" id="PTHR23322">
    <property type="entry name" value="FAS-ASSOCIATED PROTEIN"/>
    <property type="match status" value="1"/>
</dbReference>
<feature type="compositionally biased region" description="Basic and acidic residues" evidence="2">
    <location>
        <begin position="25"/>
        <end position="34"/>
    </location>
</feature>
<dbReference type="InterPro" id="IPR036249">
    <property type="entry name" value="Thioredoxin-like_sf"/>
</dbReference>
<dbReference type="GO" id="GO:0043130">
    <property type="term" value="F:ubiquitin binding"/>
    <property type="evidence" value="ECO:0007669"/>
    <property type="project" value="TreeGrafter"/>
</dbReference>
<dbReference type="SUPFAM" id="SSF52833">
    <property type="entry name" value="Thioredoxin-like"/>
    <property type="match status" value="1"/>
</dbReference>
<dbReference type="eggNOG" id="KOG1363">
    <property type="taxonomic scope" value="Eukaryota"/>
</dbReference>
<feature type="domain" description="UBX" evidence="3">
    <location>
        <begin position="332"/>
        <end position="411"/>
    </location>
</feature>
<dbReference type="Gene3D" id="3.10.20.90">
    <property type="entry name" value="Phosphatidylinositol 3-kinase Catalytic Subunit, Chain A, domain 1"/>
    <property type="match status" value="1"/>
</dbReference>
<dbReference type="InterPro" id="IPR006577">
    <property type="entry name" value="UAS"/>
</dbReference>
<dbReference type="HOGENOM" id="CLU_034590_0_0_1"/>
<protein>
    <recommendedName>
        <fullName evidence="3">UBX domain-containing protein</fullName>
    </recommendedName>
</protein>
<dbReference type="GO" id="GO:0005783">
    <property type="term" value="C:endoplasmic reticulum"/>
    <property type="evidence" value="ECO:0007669"/>
    <property type="project" value="TreeGrafter"/>
</dbReference>
<dbReference type="Proteomes" id="UP000008068">
    <property type="component" value="Unassembled WGS sequence"/>
</dbReference>
<organism evidence="5">
    <name type="scientific">Caenorhabditis brenneri</name>
    <name type="common">Nematode worm</name>
    <dbReference type="NCBI Taxonomy" id="135651"/>
    <lineage>
        <taxon>Eukaryota</taxon>
        <taxon>Metazoa</taxon>
        <taxon>Ecdysozoa</taxon>
        <taxon>Nematoda</taxon>
        <taxon>Chromadorea</taxon>
        <taxon>Rhabditida</taxon>
        <taxon>Rhabditina</taxon>
        <taxon>Rhabditomorpha</taxon>
        <taxon>Rhabditoidea</taxon>
        <taxon>Rhabditidae</taxon>
        <taxon>Peloderinae</taxon>
        <taxon>Caenorhabditis</taxon>
    </lineage>
</organism>
<dbReference type="Gene3D" id="3.40.30.10">
    <property type="entry name" value="Glutaredoxin"/>
    <property type="match status" value="1"/>
</dbReference>
<evidence type="ECO:0000313" key="4">
    <source>
        <dbReference type="EMBL" id="EGT49049.1"/>
    </source>
</evidence>
<dbReference type="OrthoDB" id="1920064at2759"/>
<dbReference type="EMBL" id="GL380170">
    <property type="protein sequence ID" value="EGT49049.1"/>
    <property type="molecule type" value="Genomic_DNA"/>
</dbReference>
<dbReference type="InterPro" id="IPR050730">
    <property type="entry name" value="UBX_domain-protein"/>
</dbReference>
<dbReference type="AlphaFoldDB" id="G0PA73"/>
<evidence type="ECO:0000313" key="5">
    <source>
        <dbReference type="Proteomes" id="UP000008068"/>
    </source>
</evidence>
<dbReference type="InterPro" id="IPR001012">
    <property type="entry name" value="UBX_dom"/>
</dbReference>
<dbReference type="GO" id="GO:0036503">
    <property type="term" value="P:ERAD pathway"/>
    <property type="evidence" value="ECO:0007669"/>
    <property type="project" value="TreeGrafter"/>
</dbReference>
<gene>
    <name evidence="4" type="ORF">CAEBREN_10101</name>
</gene>
<dbReference type="SUPFAM" id="SSF54236">
    <property type="entry name" value="Ubiquitin-like"/>
    <property type="match status" value="1"/>
</dbReference>
<name>G0PA73_CAEBE</name>
<dbReference type="Pfam" id="PF00789">
    <property type="entry name" value="UBX"/>
    <property type="match status" value="1"/>
</dbReference>
<dbReference type="STRING" id="135651.G0PA73"/>
<proteinExistence type="predicted"/>
<dbReference type="SMART" id="SM00594">
    <property type="entry name" value="UAS"/>
    <property type="match status" value="1"/>
</dbReference>
<dbReference type="PANTHER" id="PTHR23322:SF96">
    <property type="entry name" value="FAS-ASSOCIATED FACTOR 1"/>
    <property type="match status" value="1"/>
</dbReference>
<feature type="region of interest" description="Disordered" evidence="2">
    <location>
        <begin position="24"/>
        <end position="80"/>
    </location>
</feature>
<dbReference type="OMA" id="FRLERIC"/>
<accession>G0PA73</accession>
<dbReference type="InterPro" id="IPR029071">
    <property type="entry name" value="Ubiquitin-like_domsf"/>
</dbReference>
<keyword evidence="5" id="KW-1185">Reference proteome</keyword>
<evidence type="ECO:0000256" key="2">
    <source>
        <dbReference type="SAM" id="MobiDB-lite"/>
    </source>
</evidence>
<feature type="compositionally biased region" description="Low complexity" evidence="2">
    <location>
        <begin position="67"/>
        <end position="80"/>
    </location>
</feature>
<evidence type="ECO:0000256" key="1">
    <source>
        <dbReference type="SAM" id="Coils"/>
    </source>
</evidence>